<dbReference type="GO" id="GO:0005829">
    <property type="term" value="C:cytosol"/>
    <property type="evidence" value="ECO:0007669"/>
    <property type="project" value="TreeGrafter"/>
</dbReference>
<feature type="transmembrane region" description="Helical" evidence="1">
    <location>
        <begin position="12"/>
        <end position="33"/>
    </location>
</feature>
<dbReference type="InterPro" id="IPR004027">
    <property type="entry name" value="SEC_C_motif"/>
</dbReference>
<dbReference type="InterPro" id="IPR042252">
    <property type="entry name" value="MtfA_N"/>
</dbReference>
<dbReference type="CDD" id="cd20169">
    <property type="entry name" value="Peptidase_M90_mtfA"/>
    <property type="match status" value="1"/>
</dbReference>
<evidence type="ECO:0000313" key="2">
    <source>
        <dbReference type="EMBL" id="TWU40633.1"/>
    </source>
</evidence>
<comment type="caution">
    <text evidence="2">The sequence shown here is derived from an EMBL/GenBank/DDBJ whole genome shotgun (WGS) entry which is preliminary data.</text>
</comment>
<sequence>MGGLGSLFGVAISWFSPWFLVLVPAAVSIAFWVRYRTARRYRVLQQPFPQNRQAILNTKVTFYQALDEEGQKRFRDLVAVFLDEVAITGIGTEVDETTRTLVAASAVIPILAFEDWEYSGLGEVLIYPASFDSGFKTNEDGDANILGMVGTQHMSGVMILSKPALLAGFANDRDKRNVGVHEFAHLVDKQDGAIDGTPPGVSADAYQPWVQWVGEELRRENAGNQHIDDYAYTNEAEYFAVLSEYFFESPSVLQKKDPRLYDMMQKMYRQDPKRLFARRPKRRGRVGRNQPCPCGSGEKFKRCCRRRSAR</sequence>
<dbReference type="PANTHER" id="PTHR30164:SF2">
    <property type="entry name" value="PROTEIN MTFA"/>
    <property type="match status" value="1"/>
</dbReference>
<dbReference type="EMBL" id="SJPV01000002">
    <property type="protein sequence ID" value="TWU40633.1"/>
    <property type="molecule type" value="Genomic_DNA"/>
</dbReference>
<dbReference type="InterPro" id="IPR010384">
    <property type="entry name" value="MtfA_fam"/>
</dbReference>
<name>A0A5C6DTI2_9BACT</name>
<dbReference type="GO" id="GO:0008237">
    <property type="term" value="F:metallopeptidase activity"/>
    <property type="evidence" value="ECO:0007669"/>
    <property type="project" value="InterPro"/>
</dbReference>
<dbReference type="InterPro" id="IPR024079">
    <property type="entry name" value="MetalloPept_cat_dom_sf"/>
</dbReference>
<dbReference type="GO" id="GO:0004177">
    <property type="term" value="F:aminopeptidase activity"/>
    <property type="evidence" value="ECO:0007669"/>
    <property type="project" value="TreeGrafter"/>
</dbReference>
<organism evidence="2 3">
    <name type="scientific">Novipirellula artificiosorum</name>
    <dbReference type="NCBI Taxonomy" id="2528016"/>
    <lineage>
        <taxon>Bacteria</taxon>
        <taxon>Pseudomonadati</taxon>
        <taxon>Planctomycetota</taxon>
        <taxon>Planctomycetia</taxon>
        <taxon>Pirellulales</taxon>
        <taxon>Pirellulaceae</taxon>
        <taxon>Novipirellula</taxon>
    </lineage>
</organism>
<dbReference type="Pfam" id="PF02810">
    <property type="entry name" value="SEC-C"/>
    <property type="match status" value="1"/>
</dbReference>
<evidence type="ECO:0000256" key="1">
    <source>
        <dbReference type="SAM" id="Phobius"/>
    </source>
</evidence>
<gene>
    <name evidence="2" type="ORF">Poly41_14670</name>
</gene>
<dbReference type="SUPFAM" id="SSF55486">
    <property type="entry name" value="Metalloproteases ('zincins'), catalytic domain"/>
    <property type="match status" value="1"/>
</dbReference>
<protein>
    <recommendedName>
        <fullName evidence="4">Protein MtfA</fullName>
    </recommendedName>
</protein>
<evidence type="ECO:0000313" key="3">
    <source>
        <dbReference type="Proteomes" id="UP000319143"/>
    </source>
</evidence>
<keyword evidence="1" id="KW-1133">Transmembrane helix</keyword>
<dbReference type="SUPFAM" id="SSF103642">
    <property type="entry name" value="Sec-C motif"/>
    <property type="match status" value="1"/>
</dbReference>
<dbReference type="Gene3D" id="3.40.390.10">
    <property type="entry name" value="Collagenase (Catalytic Domain)"/>
    <property type="match status" value="1"/>
</dbReference>
<reference evidence="2 3" key="1">
    <citation type="submission" date="2019-02" db="EMBL/GenBank/DDBJ databases">
        <title>Deep-cultivation of Planctomycetes and their phenomic and genomic characterization uncovers novel biology.</title>
        <authorList>
            <person name="Wiegand S."/>
            <person name="Jogler M."/>
            <person name="Boedeker C."/>
            <person name="Pinto D."/>
            <person name="Vollmers J."/>
            <person name="Rivas-Marin E."/>
            <person name="Kohn T."/>
            <person name="Peeters S.H."/>
            <person name="Heuer A."/>
            <person name="Rast P."/>
            <person name="Oberbeckmann S."/>
            <person name="Bunk B."/>
            <person name="Jeske O."/>
            <person name="Meyerdierks A."/>
            <person name="Storesund J.E."/>
            <person name="Kallscheuer N."/>
            <person name="Luecker S."/>
            <person name="Lage O.M."/>
            <person name="Pohl T."/>
            <person name="Merkel B.J."/>
            <person name="Hornburger P."/>
            <person name="Mueller R.-W."/>
            <person name="Bruemmer F."/>
            <person name="Labrenz M."/>
            <person name="Spormann A.M."/>
            <person name="Op Den Camp H."/>
            <person name="Overmann J."/>
            <person name="Amann R."/>
            <person name="Jetten M.S.M."/>
            <person name="Mascher T."/>
            <person name="Medema M.H."/>
            <person name="Devos D.P."/>
            <person name="Kaster A.-K."/>
            <person name="Ovreas L."/>
            <person name="Rohde M."/>
            <person name="Galperin M.Y."/>
            <person name="Jogler C."/>
        </authorList>
    </citation>
    <scope>NUCLEOTIDE SEQUENCE [LARGE SCALE GENOMIC DNA]</scope>
    <source>
        <strain evidence="2 3">Poly41</strain>
    </source>
</reference>
<keyword evidence="1" id="KW-0812">Transmembrane</keyword>
<dbReference type="Gene3D" id="1.10.472.150">
    <property type="entry name" value="Glucose-regulated metallo-peptidase M90, N-terminal domain"/>
    <property type="match status" value="1"/>
</dbReference>
<keyword evidence="3" id="KW-1185">Reference proteome</keyword>
<dbReference type="OrthoDB" id="9786424at2"/>
<dbReference type="Pfam" id="PF06167">
    <property type="entry name" value="Peptidase_M90"/>
    <property type="match status" value="1"/>
</dbReference>
<dbReference type="AlphaFoldDB" id="A0A5C6DTI2"/>
<dbReference type="PANTHER" id="PTHR30164">
    <property type="entry name" value="MTFA PEPTIDASE"/>
    <property type="match status" value="1"/>
</dbReference>
<keyword evidence="1" id="KW-0472">Membrane</keyword>
<proteinExistence type="predicted"/>
<evidence type="ECO:0008006" key="4">
    <source>
        <dbReference type="Google" id="ProtNLM"/>
    </source>
</evidence>
<dbReference type="Proteomes" id="UP000319143">
    <property type="component" value="Unassembled WGS sequence"/>
</dbReference>
<accession>A0A5C6DTI2</accession>